<evidence type="ECO:0000313" key="2">
    <source>
        <dbReference type="EMBL" id="MFC3958658.1"/>
    </source>
</evidence>
<reference evidence="2 3" key="1">
    <citation type="journal article" date="2019" name="Int. J. Syst. Evol. Microbiol.">
        <title>The Global Catalogue of Microorganisms (GCM) 10K type strain sequencing project: providing services to taxonomists for standard genome sequencing and annotation.</title>
        <authorList>
            <consortium name="The Broad Institute Genomics Platform"/>
            <consortium name="The Broad Institute Genome Sequencing Center for Infectious Disease"/>
            <person name="Wu L."/>
            <person name="Ma J."/>
        </authorList>
    </citation>
    <scope>NUCLEOTIDE SEQUENCE [LARGE SCALE GENOMIC DNA]</scope>
    <source>
        <strain evidence="2 3">IBRC-M 10256</strain>
    </source>
</reference>
<keyword evidence="1" id="KW-1133">Transmembrane helix</keyword>
<dbReference type="EMBL" id="JBHSAQ010000006">
    <property type="protein sequence ID" value="MFC3958658.1"/>
    <property type="molecule type" value="Genomic_DNA"/>
</dbReference>
<sequence length="80" mass="8340">MVESRLPVEWIAIGAGVIALGIFVVAGLFSVGAGLWAVYALGRVDTGWGMVWIGVALLAVPVALYGLGKGVGRVWEMLGR</sequence>
<name>A0ABD5NPP0_9EURY</name>
<dbReference type="GeneID" id="73903710"/>
<feature type="transmembrane region" description="Helical" evidence="1">
    <location>
        <begin position="47"/>
        <end position="67"/>
    </location>
</feature>
<keyword evidence="1" id="KW-0812">Transmembrane</keyword>
<dbReference type="Proteomes" id="UP001595846">
    <property type="component" value="Unassembled WGS sequence"/>
</dbReference>
<evidence type="ECO:0000313" key="3">
    <source>
        <dbReference type="Proteomes" id="UP001595846"/>
    </source>
</evidence>
<keyword evidence="1" id="KW-0472">Membrane</keyword>
<keyword evidence="3" id="KW-1185">Reference proteome</keyword>
<protein>
    <recommendedName>
        <fullName evidence="4">Major facilitator superfamily (MFS) profile domain-containing protein</fullName>
    </recommendedName>
</protein>
<gene>
    <name evidence="2" type="ORF">ACFOUR_09790</name>
</gene>
<dbReference type="AlphaFoldDB" id="A0ABD5NPP0"/>
<evidence type="ECO:0000256" key="1">
    <source>
        <dbReference type="SAM" id="Phobius"/>
    </source>
</evidence>
<dbReference type="RefSeq" id="WP_256530998.1">
    <property type="nucleotide sequence ID" value="NZ_CP101824.1"/>
</dbReference>
<accession>A0ABD5NPP0</accession>
<organism evidence="2 3">
    <name type="scientific">Halovivax cerinus</name>
    <dbReference type="NCBI Taxonomy" id="1487865"/>
    <lineage>
        <taxon>Archaea</taxon>
        <taxon>Methanobacteriati</taxon>
        <taxon>Methanobacteriota</taxon>
        <taxon>Stenosarchaea group</taxon>
        <taxon>Halobacteria</taxon>
        <taxon>Halobacteriales</taxon>
        <taxon>Natrialbaceae</taxon>
        <taxon>Halovivax</taxon>
    </lineage>
</organism>
<proteinExistence type="predicted"/>
<evidence type="ECO:0008006" key="4">
    <source>
        <dbReference type="Google" id="ProtNLM"/>
    </source>
</evidence>
<feature type="transmembrane region" description="Helical" evidence="1">
    <location>
        <begin position="12"/>
        <end position="41"/>
    </location>
</feature>
<comment type="caution">
    <text evidence="2">The sequence shown here is derived from an EMBL/GenBank/DDBJ whole genome shotgun (WGS) entry which is preliminary data.</text>
</comment>